<feature type="compositionally biased region" description="Polar residues" evidence="1">
    <location>
        <begin position="111"/>
        <end position="124"/>
    </location>
</feature>
<name>A0A5C2SI27_9APHY</name>
<proteinExistence type="predicted"/>
<reference evidence="2" key="1">
    <citation type="journal article" date="2018" name="Genome Biol. Evol.">
        <title>Genomics and development of Lentinus tigrinus, a white-rot wood-decaying mushroom with dimorphic fruiting bodies.</title>
        <authorList>
            <person name="Wu B."/>
            <person name="Xu Z."/>
            <person name="Knudson A."/>
            <person name="Carlson A."/>
            <person name="Chen N."/>
            <person name="Kovaka S."/>
            <person name="LaButti K."/>
            <person name="Lipzen A."/>
            <person name="Pennachio C."/>
            <person name="Riley R."/>
            <person name="Schakwitz W."/>
            <person name="Umezawa K."/>
            <person name="Ohm R.A."/>
            <person name="Grigoriev I.V."/>
            <person name="Nagy L.G."/>
            <person name="Gibbons J."/>
            <person name="Hibbett D."/>
        </authorList>
    </citation>
    <scope>NUCLEOTIDE SEQUENCE [LARGE SCALE GENOMIC DNA]</scope>
    <source>
        <strain evidence="2">ALCF2SS1-6</strain>
    </source>
</reference>
<dbReference type="Proteomes" id="UP000313359">
    <property type="component" value="Unassembled WGS sequence"/>
</dbReference>
<keyword evidence="3" id="KW-1185">Reference proteome</keyword>
<dbReference type="AlphaFoldDB" id="A0A5C2SI27"/>
<organism evidence="2 3">
    <name type="scientific">Lentinus tigrinus ALCF2SS1-6</name>
    <dbReference type="NCBI Taxonomy" id="1328759"/>
    <lineage>
        <taxon>Eukaryota</taxon>
        <taxon>Fungi</taxon>
        <taxon>Dikarya</taxon>
        <taxon>Basidiomycota</taxon>
        <taxon>Agaricomycotina</taxon>
        <taxon>Agaricomycetes</taxon>
        <taxon>Polyporales</taxon>
        <taxon>Polyporaceae</taxon>
        <taxon>Lentinus</taxon>
    </lineage>
</organism>
<feature type="region of interest" description="Disordered" evidence="1">
    <location>
        <begin position="111"/>
        <end position="130"/>
    </location>
</feature>
<evidence type="ECO:0000313" key="3">
    <source>
        <dbReference type="Proteomes" id="UP000313359"/>
    </source>
</evidence>
<feature type="region of interest" description="Disordered" evidence="1">
    <location>
        <begin position="70"/>
        <end position="90"/>
    </location>
</feature>
<dbReference type="EMBL" id="ML122256">
    <property type="protein sequence ID" value="RPD63341.1"/>
    <property type="molecule type" value="Genomic_DNA"/>
</dbReference>
<gene>
    <name evidence="2" type="ORF">L227DRAFT_386417</name>
</gene>
<evidence type="ECO:0000256" key="1">
    <source>
        <dbReference type="SAM" id="MobiDB-lite"/>
    </source>
</evidence>
<evidence type="ECO:0000313" key="2">
    <source>
        <dbReference type="EMBL" id="RPD63341.1"/>
    </source>
</evidence>
<sequence>MLNAQYCQCQGQVAPSRVGRVSQPAPTPGTASENITIQSESQSAQLECQSMPVPVFNVRVGANGDVDHDNGMEHPTLDSFAQGSTSHRLDASTPRRLISCTCTRLNTASRTRTSGWHTDGSAASGTRARHTISIDNRRATRHKPCVGPCSTFATQLEARGDSCSLFPCLCLCLYRRSNGNSSRQAWRGVRGPARRASGFLGFLASLPCVYQVINIIMATLCSVLSPCTARASRILRRRALGSISAIPTRRSGLVCADYDHIRCY</sequence>
<protein>
    <submittedName>
        <fullName evidence="2">Uncharacterized protein</fullName>
    </submittedName>
</protein>
<accession>A0A5C2SI27</accession>